<evidence type="ECO:0000313" key="9">
    <source>
        <dbReference type="EMBL" id="HEN42856.1"/>
    </source>
</evidence>
<dbReference type="SUPFAM" id="SSF82714">
    <property type="entry name" value="Multidrug efflux transporter AcrB TolC docking domain, DN and DC subdomains"/>
    <property type="match status" value="2"/>
</dbReference>
<feature type="transmembrane region" description="Helical" evidence="8">
    <location>
        <begin position="893"/>
        <end position="913"/>
    </location>
</feature>
<dbReference type="GO" id="GO:0008324">
    <property type="term" value="F:monoatomic cation transmembrane transporter activity"/>
    <property type="evidence" value="ECO:0007669"/>
    <property type="project" value="InterPro"/>
</dbReference>
<evidence type="ECO:0000256" key="6">
    <source>
        <dbReference type="ARBA" id="ARBA00022989"/>
    </source>
</evidence>
<feature type="transmembrane region" description="Helical" evidence="8">
    <location>
        <begin position="396"/>
        <end position="415"/>
    </location>
</feature>
<dbReference type="Pfam" id="PF00873">
    <property type="entry name" value="ACR_tran"/>
    <property type="match status" value="1"/>
</dbReference>
<reference evidence="9" key="1">
    <citation type="journal article" date="2020" name="mSystems">
        <title>Genome- and Community-Level Interaction Insights into Carbon Utilization and Element Cycling Functions of Hydrothermarchaeota in Hydrothermal Sediment.</title>
        <authorList>
            <person name="Zhou Z."/>
            <person name="Liu Y."/>
            <person name="Xu W."/>
            <person name="Pan J."/>
            <person name="Luo Z.H."/>
            <person name="Li M."/>
        </authorList>
    </citation>
    <scope>NUCLEOTIDE SEQUENCE [LARGE SCALE GENOMIC DNA]</scope>
    <source>
        <strain evidence="9">SpSt-349</strain>
    </source>
</reference>
<keyword evidence="7 8" id="KW-0472">Membrane</keyword>
<dbReference type="GO" id="GO:0005886">
    <property type="term" value="C:plasma membrane"/>
    <property type="evidence" value="ECO:0007669"/>
    <property type="project" value="UniProtKB-SubCell"/>
</dbReference>
<evidence type="ECO:0000256" key="7">
    <source>
        <dbReference type="ARBA" id="ARBA00023136"/>
    </source>
</evidence>
<evidence type="ECO:0000256" key="3">
    <source>
        <dbReference type="ARBA" id="ARBA00022448"/>
    </source>
</evidence>
<evidence type="ECO:0000256" key="2">
    <source>
        <dbReference type="ARBA" id="ARBA00010942"/>
    </source>
</evidence>
<keyword evidence="4" id="KW-1003">Cell membrane</keyword>
<feature type="transmembrane region" description="Helical" evidence="8">
    <location>
        <begin position="347"/>
        <end position="363"/>
    </location>
</feature>
<proteinExistence type="inferred from homology"/>
<dbReference type="InterPro" id="IPR001036">
    <property type="entry name" value="Acrflvin-R"/>
</dbReference>
<protein>
    <submittedName>
        <fullName evidence="9">Efflux RND transporter permease subunit</fullName>
    </submittedName>
</protein>
<feature type="transmembrane region" description="Helical" evidence="8">
    <location>
        <begin position="925"/>
        <end position="946"/>
    </location>
</feature>
<comment type="caution">
    <text evidence="9">The sequence shown here is derived from an EMBL/GenBank/DDBJ whole genome shotgun (WGS) entry which is preliminary data.</text>
</comment>
<dbReference type="Gene3D" id="3.30.70.1440">
    <property type="entry name" value="Multidrug efflux transporter AcrB pore domain"/>
    <property type="match status" value="1"/>
</dbReference>
<keyword evidence="6 8" id="KW-1133">Transmembrane helix</keyword>
<accession>A0A831U095</accession>
<feature type="transmembrane region" description="Helical" evidence="8">
    <location>
        <begin position="480"/>
        <end position="503"/>
    </location>
</feature>
<evidence type="ECO:0000256" key="8">
    <source>
        <dbReference type="SAM" id="Phobius"/>
    </source>
</evidence>
<dbReference type="NCBIfam" id="TIGR00914">
    <property type="entry name" value="2A0601"/>
    <property type="match status" value="1"/>
</dbReference>
<evidence type="ECO:0000256" key="4">
    <source>
        <dbReference type="ARBA" id="ARBA00022475"/>
    </source>
</evidence>
<dbReference type="AlphaFoldDB" id="A0A831U095"/>
<dbReference type="EMBL" id="DSOV01000047">
    <property type="protein sequence ID" value="HEN42856.1"/>
    <property type="molecule type" value="Genomic_DNA"/>
</dbReference>
<feature type="transmembrane region" description="Helical" evidence="8">
    <location>
        <begin position="534"/>
        <end position="553"/>
    </location>
</feature>
<keyword evidence="3" id="KW-0813">Transport</keyword>
<name>A0A831U095_GEOME</name>
<dbReference type="Gene3D" id="3.30.70.1430">
    <property type="entry name" value="Multidrug efflux transporter AcrB pore domain"/>
    <property type="match status" value="2"/>
</dbReference>
<dbReference type="InterPro" id="IPR027463">
    <property type="entry name" value="AcrB_DN_DC_subdom"/>
</dbReference>
<feature type="transmembrane region" description="Helical" evidence="8">
    <location>
        <begin position="869"/>
        <end position="886"/>
    </location>
</feature>
<dbReference type="Gene3D" id="3.30.2090.10">
    <property type="entry name" value="Multidrug efflux transporter AcrB TolC docking domain, DN and DC subdomains"/>
    <property type="match status" value="2"/>
</dbReference>
<sequence length="1038" mass="113531">MLEKLIAYTLRQKGMIIFAALVIVVFGFYSYLKLPIDAFPDVTNIQVEVVSHADGLSAEEIERNVTYPIEMAMRGLPDIEQLRSVTKFGLSIVTVVFKDNVDIYFARQLVFERLAEAREKVPKGVEVAMGPIGTAMGEIYQYTLEGKAPRDPEQKRAYLTNLRTIQEWIVTPQLKSVAGVNEINSFGGYFKQYQVLVSPEKLVKYGVTVDDVYSAIGSNNENVGGNILERGTDQYIVRGVGLIQSLDDIENIVLKSTGGTPTYLRDVAQVRVGEAVRMGAATKNGEEAVGGIVMMLRGENSREVVARVAAKVKEINESSMLPDGIKIVPYYDRSDIVRASVGTVNKALIEGSILVLIVLYLLLNSIRGSIVVLLALPLSLLATFIVMKLTGITANLMSLGGLAISIGMIIDTTIIQVENVQRHLSEEGHRHPKPATVLKAVMEVRKPSIFGELIIALTFIPILTLEGIEGKMFGPLAITVAIALLSSLLLSIFIIPVLCSIFLRPVEEKESRIMAWAKEQYLPLLEYALNRKKVVLGVAAGLLVVSLFLMTRLGSEFIPIMDEGSFDMDIAMLPGVSLAKALEVNQQAAAKLKKFDELDVIVGRTGQTGVALDTRGPDKTGYVGVYKPKSEWKRDISKEELTNEMREALETIPGISFGFSQPIQCRIDELVAGTRAQLIVKLFGDDLDVLNEKSAEISKVLSTVRGGTDLNTEKVSGQPYLTVTIDRSRIARYGLNISDVQKVIEIAVAGKAASTFYEANRGFDITVRLPEEKRNSIEAIKNLLVTAKSGMNIPLEQLADVKMVEGPVQISRQDGVRRIGIEMNVSGRDMGSFVAEAKQKIREQVKLPPGYYLTWGGQFENQQRAMNRLMIIGPAAIGLILLLLYVTFRSIRLALLVISNLPFALIGGIFSLFLSGQYLSVPASVGFIVLFGVAVLNGLVLVSRISQLRDEGLELGEAIRKGAVDRLRPVLMTASIAIFSLMPMLLASGTGSEIQKPLATVVVGGLITSTLLTLLIIPAVYGWFEKRKVEAETQPTLP</sequence>
<dbReference type="InterPro" id="IPR004763">
    <property type="entry name" value="CusA-like"/>
</dbReference>
<dbReference type="SUPFAM" id="SSF82866">
    <property type="entry name" value="Multidrug efflux transporter AcrB transmembrane domain"/>
    <property type="match status" value="2"/>
</dbReference>
<dbReference type="Gene3D" id="3.30.70.1320">
    <property type="entry name" value="Multidrug efflux transporter AcrB pore domain like"/>
    <property type="match status" value="1"/>
</dbReference>
<feature type="transmembrane region" description="Helical" evidence="8">
    <location>
        <begin position="14"/>
        <end position="32"/>
    </location>
</feature>
<dbReference type="PRINTS" id="PR00702">
    <property type="entry name" value="ACRIFLAVINRP"/>
</dbReference>
<dbReference type="SUPFAM" id="SSF82693">
    <property type="entry name" value="Multidrug efflux transporter AcrB pore domain, PN1, PN2, PC1 and PC2 subdomains"/>
    <property type="match status" value="2"/>
</dbReference>
<comment type="similarity">
    <text evidence="2">Belongs to the resistance-nodulation-cell division (RND) (TC 2.A.6) family.</text>
</comment>
<comment type="subcellular location">
    <subcellularLocation>
        <location evidence="1">Cell membrane</location>
        <topology evidence="1">Multi-pass membrane protein</topology>
    </subcellularLocation>
</comment>
<feature type="transmembrane region" description="Helical" evidence="8">
    <location>
        <begin position="998"/>
        <end position="1024"/>
    </location>
</feature>
<feature type="transmembrane region" description="Helical" evidence="8">
    <location>
        <begin position="967"/>
        <end position="986"/>
    </location>
</feature>
<keyword evidence="5 8" id="KW-0812">Transmembrane</keyword>
<feature type="transmembrane region" description="Helical" evidence="8">
    <location>
        <begin position="370"/>
        <end position="390"/>
    </location>
</feature>
<organism evidence="9">
    <name type="scientific">Geobacter metallireducens</name>
    <dbReference type="NCBI Taxonomy" id="28232"/>
    <lineage>
        <taxon>Bacteria</taxon>
        <taxon>Pseudomonadati</taxon>
        <taxon>Thermodesulfobacteriota</taxon>
        <taxon>Desulfuromonadia</taxon>
        <taxon>Geobacterales</taxon>
        <taxon>Geobacteraceae</taxon>
        <taxon>Geobacter</taxon>
    </lineage>
</organism>
<dbReference type="Gene3D" id="1.20.1640.10">
    <property type="entry name" value="Multidrug efflux transporter AcrB transmembrane domain"/>
    <property type="match status" value="2"/>
</dbReference>
<evidence type="ECO:0000256" key="5">
    <source>
        <dbReference type="ARBA" id="ARBA00022692"/>
    </source>
</evidence>
<dbReference type="PANTHER" id="PTHR32063:SF24">
    <property type="entry name" value="CATION EFFLUX SYSTEM (ACRB_ACRD_ACRF FAMILY)"/>
    <property type="match status" value="1"/>
</dbReference>
<gene>
    <name evidence="9" type="ORF">ENQ87_10875</name>
</gene>
<evidence type="ECO:0000256" key="1">
    <source>
        <dbReference type="ARBA" id="ARBA00004651"/>
    </source>
</evidence>
<feature type="transmembrane region" description="Helical" evidence="8">
    <location>
        <begin position="449"/>
        <end position="468"/>
    </location>
</feature>
<dbReference type="GO" id="GO:0042910">
    <property type="term" value="F:xenobiotic transmembrane transporter activity"/>
    <property type="evidence" value="ECO:0007669"/>
    <property type="project" value="TreeGrafter"/>
</dbReference>
<dbReference type="PANTHER" id="PTHR32063">
    <property type="match status" value="1"/>
</dbReference>